<comment type="caution">
    <text evidence="1">The sequence shown here is derived from an EMBL/GenBank/DDBJ whole genome shotgun (WGS) entry which is preliminary data.</text>
</comment>
<protein>
    <submittedName>
        <fullName evidence="1">Uncharacterized protein</fullName>
    </submittedName>
</protein>
<accession>A0ACB7RIJ7</accession>
<name>A0ACB7RIJ7_HYAAI</name>
<keyword evidence="2" id="KW-1185">Reference proteome</keyword>
<gene>
    <name evidence="1" type="ORF">HPB50_006450</name>
</gene>
<dbReference type="EMBL" id="CM023489">
    <property type="protein sequence ID" value="KAH6921905.1"/>
    <property type="molecule type" value="Genomic_DNA"/>
</dbReference>
<reference evidence="1" key="1">
    <citation type="submission" date="2020-05" db="EMBL/GenBank/DDBJ databases">
        <title>Large-scale comparative analyses of tick genomes elucidate their genetic diversity and vector capacities.</title>
        <authorList>
            <person name="Jia N."/>
            <person name="Wang J."/>
            <person name="Shi W."/>
            <person name="Du L."/>
            <person name="Sun Y."/>
            <person name="Zhan W."/>
            <person name="Jiang J."/>
            <person name="Wang Q."/>
            <person name="Zhang B."/>
            <person name="Ji P."/>
            <person name="Sakyi L.B."/>
            <person name="Cui X."/>
            <person name="Yuan T."/>
            <person name="Jiang B."/>
            <person name="Yang W."/>
            <person name="Lam T.T.-Y."/>
            <person name="Chang Q."/>
            <person name="Ding S."/>
            <person name="Wang X."/>
            <person name="Zhu J."/>
            <person name="Ruan X."/>
            <person name="Zhao L."/>
            <person name="Wei J."/>
            <person name="Que T."/>
            <person name="Du C."/>
            <person name="Cheng J."/>
            <person name="Dai P."/>
            <person name="Han X."/>
            <person name="Huang E."/>
            <person name="Gao Y."/>
            <person name="Liu J."/>
            <person name="Shao H."/>
            <person name="Ye R."/>
            <person name="Li L."/>
            <person name="Wei W."/>
            <person name="Wang X."/>
            <person name="Wang C."/>
            <person name="Yang T."/>
            <person name="Huo Q."/>
            <person name="Li W."/>
            <person name="Guo W."/>
            <person name="Chen H."/>
            <person name="Zhou L."/>
            <person name="Ni X."/>
            <person name="Tian J."/>
            <person name="Zhou Y."/>
            <person name="Sheng Y."/>
            <person name="Liu T."/>
            <person name="Pan Y."/>
            <person name="Xia L."/>
            <person name="Li J."/>
            <person name="Zhao F."/>
            <person name="Cao W."/>
        </authorList>
    </citation>
    <scope>NUCLEOTIDE SEQUENCE</scope>
    <source>
        <strain evidence="1">Hyas-2018</strain>
    </source>
</reference>
<proteinExistence type="predicted"/>
<evidence type="ECO:0000313" key="2">
    <source>
        <dbReference type="Proteomes" id="UP000821845"/>
    </source>
</evidence>
<organism evidence="1 2">
    <name type="scientific">Hyalomma asiaticum</name>
    <name type="common">Tick</name>
    <dbReference type="NCBI Taxonomy" id="266040"/>
    <lineage>
        <taxon>Eukaryota</taxon>
        <taxon>Metazoa</taxon>
        <taxon>Ecdysozoa</taxon>
        <taxon>Arthropoda</taxon>
        <taxon>Chelicerata</taxon>
        <taxon>Arachnida</taxon>
        <taxon>Acari</taxon>
        <taxon>Parasitiformes</taxon>
        <taxon>Ixodida</taxon>
        <taxon>Ixodoidea</taxon>
        <taxon>Ixodidae</taxon>
        <taxon>Hyalomminae</taxon>
        <taxon>Hyalomma</taxon>
    </lineage>
</organism>
<sequence>MTARVLNEIFFKNFVYVCSVSTPEDRKGPRFTKLDVFFTFLSVVTFFSDIATDVIVVAQYAIYELWVYAGMTLFFVLMPSLVVNVCSFRWHIHDKRVSKVIWAASVLQFGVLHRYWLCLRAGLKAERTRDADDFHELYQHQSDLCMLRLFDSFLESAPQLVLQLYIMVNHEDWNAWTGISALLSLLSLGWGIAAYGKAMRLYRSEKQQLSWTGLILQTLWRFGTMTSRVTSMVLLACVCGAWTLLVIGTHWMLMTAWLVWQKTDFCPSRWEELVYNAVVGAIYTFCFFNVRDGRSRGRVVAFYALIGLQNVSFLIVYCVTRGESDDLHVITSTAVVLGSFGIGMYCMALYYRFFHPSGPIYLCSDKTARTESVEMQEHGNASGDASTPQSKPEPSSATVSTSHSFRTLKYANCAHQVTSTPHHPDLERASSLSDDSTISPCSEDTPKSTRIFDEATGEKMQMSKMADNEMYHIKSGASFLGDAASPLQCRQVRFDLKDCSLDDSHRWHSEDCSFADVSSNSDKVVMLSITKDRLASHHHVVNYNFRPFVGEGARGHPFKRHCSCLVLSECPPDLNIESLLSTTDGRGLAKKALLNVMSTPNVRLQHLSDESCSDSAASWSMHNFLAADQRVGSVSDSIASGVASGSTTLLV</sequence>
<dbReference type="Proteomes" id="UP000821845">
    <property type="component" value="Chromosome 9"/>
</dbReference>
<evidence type="ECO:0000313" key="1">
    <source>
        <dbReference type="EMBL" id="KAH6921905.1"/>
    </source>
</evidence>